<dbReference type="PANTHER" id="PTHR46233:SF3">
    <property type="entry name" value="HYDROXYACYLGLUTATHIONE HYDROLASE GLOC"/>
    <property type="match status" value="1"/>
</dbReference>
<dbReference type="CDD" id="cd06262">
    <property type="entry name" value="metallo-hydrolase-like_MBL-fold"/>
    <property type="match status" value="1"/>
</dbReference>
<dbReference type="AlphaFoldDB" id="A0A511F8X3"/>
<dbReference type="EMBL" id="BJVQ01000001">
    <property type="protein sequence ID" value="GEL45004.1"/>
    <property type="molecule type" value="Genomic_DNA"/>
</dbReference>
<gene>
    <name evidence="7" type="ORF">CHO01_01200</name>
</gene>
<feature type="domain" description="Metallo-beta-lactamase" evidence="6">
    <location>
        <begin position="15"/>
        <end position="219"/>
    </location>
</feature>
<dbReference type="InterPro" id="IPR001279">
    <property type="entry name" value="Metallo-B-lactamas"/>
</dbReference>
<evidence type="ECO:0000259" key="6">
    <source>
        <dbReference type="SMART" id="SM00849"/>
    </source>
</evidence>
<name>A0A511F8X3_9CELL</name>
<dbReference type="Proteomes" id="UP000321723">
    <property type="component" value="Unassembled WGS sequence"/>
</dbReference>
<proteinExistence type="predicted"/>
<keyword evidence="4" id="KW-0862">Zinc</keyword>
<accession>A0A511F8X3</accession>
<keyword evidence="2" id="KW-0479">Metal-binding</keyword>
<dbReference type="GO" id="GO:0046872">
    <property type="term" value="F:metal ion binding"/>
    <property type="evidence" value="ECO:0007669"/>
    <property type="project" value="UniProtKB-KW"/>
</dbReference>
<dbReference type="Pfam" id="PF00753">
    <property type="entry name" value="Lactamase_B"/>
    <property type="match status" value="1"/>
</dbReference>
<keyword evidence="3 7" id="KW-0378">Hydrolase</keyword>
<evidence type="ECO:0000313" key="7">
    <source>
        <dbReference type="EMBL" id="GEL45004.1"/>
    </source>
</evidence>
<dbReference type="SMART" id="SM00849">
    <property type="entry name" value="Lactamase_B"/>
    <property type="match status" value="1"/>
</dbReference>
<evidence type="ECO:0000256" key="3">
    <source>
        <dbReference type="ARBA" id="ARBA00022801"/>
    </source>
</evidence>
<protein>
    <submittedName>
        <fullName evidence="7">MBL fold hydrolase</fullName>
    </submittedName>
</protein>
<dbReference type="PANTHER" id="PTHR46233">
    <property type="entry name" value="HYDROXYACYLGLUTATHIONE HYDROLASE GLOC"/>
    <property type="match status" value="1"/>
</dbReference>
<reference evidence="7 8" key="1">
    <citation type="submission" date="2019-07" db="EMBL/GenBank/DDBJ databases">
        <title>Whole genome shotgun sequence of Cellulomonas hominis NBRC 16055.</title>
        <authorList>
            <person name="Hosoyama A."/>
            <person name="Uohara A."/>
            <person name="Ohji S."/>
            <person name="Ichikawa N."/>
        </authorList>
    </citation>
    <scope>NUCLEOTIDE SEQUENCE [LARGE SCALE GENOMIC DNA]</scope>
    <source>
        <strain evidence="7 8">NBRC 16055</strain>
    </source>
</reference>
<feature type="signal peptide" evidence="5">
    <location>
        <begin position="1"/>
        <end position="22"/>
    </location>
</feature>
<dbReference type="Gene3D" id="3.60.15.10">
    <property type="entry name" value="Ribonuclease Z/Hydroxyacylglutathione hydrolase-like"/>
    <property type="match status" value="1"/>
</dbReference>
<comment type="caution">
    <text evidence="7">The sequence shown here is derived from an EMBL/GenBank/DDBJ whole genome shotgun (WGS) entry which is preliminary data.</text>
</comment>
<feature type="chain" id="PRO_5022040065" evidence="5">
    <location>
        <begin position="23"/>
        <end position="237"/>
    </location>
</feature>
<sequence>MAPVRIFGLTAPVFAATCYVVAADDGTCVVVDPGGGVAPAVAATVAEHGLRVAGVVATHGHADHVWDAGRVAGAAGVPLRLHARDAYRLADPLGTLGAGARGVSDGLAAALRDAGLDADGFDAGEPAPFGAGDGARTPDEELVLGGVRLVARHAPGHTEGSTLYLLEAGDDRVAFTGDVLFAGTVGRTDLPGGDPATMAATLRDVVATLPPRTHVLPGHGPATRVDRELATNPYLAG</sequence>
<keyword evidence="5" id="KW-0732">Signal</keyword>
<evidence type="ECO:0000256" key="2">
    <source>
        <dbReference type="ARBA" id="ARBA00022723"/>
    </source>
</evidence>
<evidence type="ECO:0000256" key="4">
    <source>
        <dbReference type="ARBA" id="ARBA00022833"/>
    </source>
</evidence>
<dbReference type="SUPFAM" id="SSF56281">
    <property type="entry name" value="Metallo-hydrolase/oxidoreductase"/>
    <property type="match status" value="1"/>
</dbReference>
<keyword evidence="8" id="KW-1185">Reference proteome</keyword>
<evidence type="ECO:0000256" key="1">
    <source>
        <dbReference type="ARBA" id="ARBA00001947"/>
    </source>
</evidence>
<evidence type="ECO:0000313" key="8">
    <source>
        <dbReference type="Proteomes" id="UP000321723"/>
    </source>
</evidence>
<evidence type="ECO:0000256" key="5">
    <source>
        <dbReference type="SAM" id="SignalP"/>
    </source>
</evidence>
<dbReference type="GO" id="GO:0016787">
    <property type="term" value="F:hydrolase activity"/>
    <property type="evidence" value="ECO:0007669"/>
    <property type="project" value="UniProtKB-KW"/>
</dbReference>
<organism evidence="7 8">
    <name type="scientific">Cellulomonas hominis</name>
    <dbReference type="NCBI Taxonomy" id="156981"/>
    <lineage>
        <taxon>Bacteria</taxon>
        <taxon>Bacillati</taxon>
        <taxon>Actinomycetota</taxon>
        <taxon>Actinomycetes</taxon>
        <taxon>Micrococcales</taxon>
        <taxon>Cellulomonadaceae</taxon>
        <taxon>Cellulomonas</taxon>
    </lineage>
</organism>
<dbReference type="InterPro" id="IPR036866">
    <property type="entry name" value="RibonucZ/Hydroxyglut_hydro"/>
</dbReference>
<comment type="cofactor">
    <cofactor evidence="1">
        <name>Zn(2+)</name>
        <dbReference type="ChEBI" id="CHEBI:29105"/>
    </cofactor>
</comment>
<dbReference type="InterPro" id="IPR051453">
    <property type="entry name" value="MBL_Glyoxalase_II"/>
</dbReference>